<accession>A0A974CII6</accession>
<reference evidence="2" key="1">
    <citation type="journal article" date="2016" name="Nature">
        <title>Genome evolution in the allotetraploid frog Xenopus laevis.</title>
        <authorList>
            <person name="Session A.M."/>
            <person name="Uno Y."/>
            <person name="Kwon T."/>
            <person name="Chapman J.A."/>
            <person name="Toyoda A."/>
            <person name="Takahashi S."/>
            <person name="Fukui A."/>
            <person name="Hikosaka A."/>
            <person name="Suzuki A."/>
            <person name="Kondo M."/>
            <person name="van Heeringen S.J."/>
            <person name="Quigley I."/>
            <person name="Heinz S."/>
            <person name="Ogino H."/>
            <person name="Ochi H."/>
            <person name="Hellsten U."/>
            <person name="Lyons J.B."/>
            <person name="Simakov O."/>
            <person name="Putnam N."/>
            <person name="Stites J."/>
            <person name="Kuroki Y."/>
            <person name="Tanaka T."/>
            <person name="Michiue T."/>
            <person name="Watanabe M."/>
            <person name="Bogdanovic O."/>
            <person name="Lister R."/>
            <person name="Georgiou G."/>
            <person name="Paranjpe S.S."/>
            <person name="van Kruijsbergen I."/>
            <person name="Shu S."/>
            <person name="Carlson J."/>
            <person name="Kinoshita T."/>
            <person name="Ohta Y."/>
            <person name="Mawaribuchi S."/>
            <person name="Jenkins J."/>
            <person name="Grimwood J."/>
            <person name="Schmutz J."/>
            <person name="Mitros T."/>
            <person name="Mozaffari S.V."/>
            <person name="Suzuki Y."/>
            <person name="Haramoto Y."/>
            <person name="Yamamoto T.S."/>
            <person name="Takagi C."/>
            <person name="Heald R."/>
            <person name="Miller K."/>
            <person name="Haudenschild C."/>
            <person name="Kitzman J."/>
            <person name="Nakayama T."/>
            <person name="Izutsu Y."/>
            <person name="Robert J."/>
            <person name="Fortriede J."/>
            <person name="Burns K."/>
            <person name="Lotay V."/>
            <person name="Karimi K."/>
            <person name="Yasuoka Y."/>
            <person name="Dichmann D.S."/>
            <person name="Flajnik M.F."/>
            <person name="Houston D.W."/>
            <person name="Shendure J."/>
            <person name="DuPasquier L."/>
            <person name="Vize P.D."/>
            <person name="Zorn A.M."/>
            <person name="Ito M."/>
            <person name="Marcotte E.M."/>
            <person name="Wallingford J.B."/>
            <person name="Ito Y."/>
            <person name="Asashima M."/>
            <person name="Ueno N."/>
            <person name="Matsuda Y."/>
            <person name="Veenstra G.J."/>
            <person name="Fujiyama A."/>
            <person name="Harland R.M."/>
            <person name="Taira M."/>
            <person name="Rokhsar D.S."/>
        </authorList>
    </citation>
    <scope>NUCLEOTIDE SEQUENCE [LARGE SCALE GENOMIC DNA]</scope>
    <source>
        <strain evidence="2">J</strain>
    </source>
</reference>
<sequence>MVSPGARGSARLYGRSWGCCSVSVPRMRAPSSVWQTVGEICPAWPDRQSLWCSVRPGEGAYRIPSGIFIWG</sequence>
<gene>
    <name evidence="1" type="ORF">XELAEV_18032950mg</name>
</gene>
<organism evidence="1 2">
    <name type="scientific">Xenopus laevis</name>
    <name type="common">African clawed frog</name>
    <dbReference type="NCBI Taxonomy" id="8355"/>
    <lineage>
        <taxon>Eukaryota</taxon>
        <taxon>Metazoa</taxon>
        <taxon>Chordata</taxon>
        <taxon>Craniata</taxon>
        <taxon>Vertebrata</taxon>
        <taxon>Euteleostomi</taxon>
        <taxon>Amphibia</taxon>
        <taxon>Batrachia</taxon>
        <taxon>Anura</taxon>
        <taxon>Pipoidea</taxon>
        <taxon>Pipidae</taxon>
        <taxon>Xenopodinae</taxon>
        <taxon>Xenopus</taxon>
        <taxon>Xenopus</taxon>
    </lineage>
</organism>
<dbReference type="EMBL" id="CM004477">
    <property type="protein sequence ID" value="OCT73988.1"/>
    <property type="molecule type" value="Genomic_DNA"/>
</dbReference>
<evidence type="ECO:0000313" key="2">
    <source>
        <dbReference type="Proteomes" id="UP000694892"/>
    </source>
</evidence>
<name>A0A974CII6_XENLA</name>
<dbReference type="AlphaFoldDB" id="A0A974CII6"/>
<evidence type="ECO:0000313" key="1">
    <source>
        <dbReference type="EMBL" id="OCT73988.1"/>
    </source>
</evidence>
<proteinExistence type="predicted"/>
<protein>
    <submittedName>
        <fullName evidence="1">Uncharacterized protein</fullName>
    </submittedName>
</protein>
<dbReference type="Proteomes" id="UP000694892">
    <property type="component" value="Chromosome 6S"/>
</dbReference>